<protein>
    <submittedName>
        <fullName evidence="8">Putative membrane protein</fullName>
    </submittedName>
</protein>
<dbReference type="KEGG" id="cmv:CMUST_09715"/>
<dbReference type="EMBL" id="CP011542">
    <property type="protein sequence ID" value="AKK06259.1"/>
    <property type="molecule type" value="Genomic_DNA"/>
</dbReference>
<accession>A0A0G3GYM1</accession>
<sequence>MNGNRQWSFHKIRSNVTDGSLSRWVDVISPVIPGLALCTGLAAVTAIIHLVTLHFVGSSSLLLIAILVGCVTGNIWRLPATFTTGVRFCASPLLKAGVALLGLSISLSAIAQLGWQALIVIAVVVAGGFSAAVLGGKLLGLAPSQSLLIGAGCSICGASAIAATYSVLGSKRHHESATAIAVITVFGTIMIALAPTMVTGWDPTAAGLFIGATTHEVSQTVAAGSIAGAAILPIAVATKLGRVLLLAPAVIIIGVIQGGTHRNYRRLVPGFLVVFIILVLCRSVMHIPEPVIDAVDILRTVIFSLAMVAQGLHVTWPTVRHSGLRPVILGLLVTAVVIALGWGGAWLLA</sequence>
<name>A0A0G3GYM1_9CORY</name>
<keyword evidence="3" id="KW-1003">Cell membrane</keyword>
<comment type="similarity">
    <text evidence="2">Belongs to the UPF0324 family.</text>
</comment>
<evidence type="ECO:0000313" key="8">
    <source>
        <dbReference type="EMBL" id="AKK06259.1"/>
    </source>
</evidence>
<feature type="transmembrane region" description="Helical" evidence="7">
    <location>
        <begin position="297"/>
        <end position="316"/>
    </location>
</feature>
<evidence type="ECO:0000256" key="6">
    <source>
        <dbReference type="ARBA" id="ARBA00023136"/>
    </source>
</evidence>
<feature type="transmembrane region" description="Helical" evidence="7">
    <location>
        <begin position="180"/>
        <end position="198"/>
    </location>
</feature>
<keyword evidence="5 7" id="KW-1133">Transmembrane helix</keyword>
<dbReference type="Pfam" id="PF03601">
    <property type="entry name" value="Cons_hypoth698"/>
    <property type="match status" value="1"/>
</dbReference>
<reference evidence="9" key="2">
    <citation type="submission" date="2015-05" db="EMBL/GenBank/DDBJ databases">
        <title>Complete genome sequence of Corynebacterium mustelae DSM 45274, isolated from various tissues of a male ferret with lethal sepsis.</title>
        <authorList>
            <person name="Ruckert C."/>
            <person name="Albersmeier A."/>
            <person name="Winkler A."/>
            <person name="Tauch A."/>
        </authorList>
    </citation>
    <scope>NUCLEOTIDE SEQUENCE [LARGE SCALE GENOMIC DNA]</scope>
    <source>
        <strain evidence="9">DSM 45274</strain>
    </source>
</reference>
<dbReference type="PATRIC" id="fig|571915.4.peg.2059"/>
<keyword evidence="4 7" id="KW-0812">Transmembrane</keyword>
<feature type="transmembrane region" description="Helical" evidence="7">
    <location>
        <begin position="31"/>
        <end position="53"/>
    </location>
</feature>
<reference evidence="8 9" key="1">
    <citation type="journal article" date="2015" name="Genome Announc.">
        <title>Complete Genome Sequence of the Type Strain Corynebacterium mustelae DSM 45274, Isolated from Various Tissues of a Male Ferret with Lethal Sepsis.</title>
        <authorList>
            <person name="Ruckert C."/>
            <person name="Eimer J."/>
            <person name="Winkler A."/>
            <person name="Tauch A."/>
        </authorList>
    </citation>
    <scope>NUCLEOTIDE SEQUENCE [LARGE SCALE GENOMIC DNA]</scope>
    <source>
        <strain evidence="8 9">DSM 45274</strain>
    </source>
</reference>
<dbReference type="PANTHER" id="PTHR30106:SF2">
    <property type="entry name" value="UPF0324 INNER MEMBRANE PROTEIN YEIH"/>
    <property type="match status" value="1"/>
</dbReference>
<feature type="transmembrane region" description="Helical" evidence="7">
    <location>
        <begin position="243"/>
        <end position="261"/>
    </location>
</feature>
<evidence type="ECO:0000256" key="7">
    <source>
        <dbReference type="SAM" id="Phobius"/>
    </source>
</evidence>
<keyword evidence="6 7" id="KW-0472">Membrane</keyword>
<evidence type="ECO:0000256" key="2">
    <source>
        <dbReference type="ARBA" id="ARBA00007977"/>
    </source>
</evidence>
<proteinExistence type="inferred from homology"/>
<keyword evidence="9" id="KW-1185">Reference proteome</keyword>
<dbReference type="InterPro" id="IPR018383">
    <property type="entry name" value="UPF0324_pro"/>
</dbReference>
<feature type="transmembrane region" description="Helical" evidence="7">
    <location>
        <begin position="328"/>
        <end position="348"/>
    </location>
</feature>
<feature type="transmembrane region" description="Helical" evidence="7">
    <location>
        <begin position="147"/>
        <end position="168"/>
    </location>
</feature>
<feature type="transmembrane region" description="Helical" evidence="7">
    <location>
        <begin position="90"/>
        <end position="110"/>
    </location>
</feature>
<feature type="transmembrane region" description="Helical" evidence="7">
    <location>
        <begin position="267"/>
        <end position="285"/>
    </location>
</feature>
<feature type="transmembrane region" description="Helical" evidence="7">
    <location>
        <begin position="60"/>
        <end position="78"/>
    </location>
</feature>
<dbReference type="PANTHER" id="PTHR30106">
    <property type="entry name" value="INNER MEMBRANE PROTEIN YEIH-RELATED"/>
    <property type="match status" value="1"/>
</dbReference>
<organism evidence="8 9">
    <name type="scientific">Corynebacterium mustelae</name>
    <dbReference type="NCBI Taxonomy" id="571915"/>
    <lineage>
        <taxon>Bacteria</taxon>
        <taxon>Bacillati</taxon>
        <taxon>Actinomycetota</taxon>
        <taxon>Actinomycetes</taxon>
        <taxon>Mycobacteriales</taxon>
        <taxon>Corynebacteriaceae</taxon>
        <taxon>Corynebacterium</taxon>
    </lineage>
</organism>
<dbReference type="GO" id="GO:0005886">
    <property type="term" value="C:plasma membrane"/>
    <property type="evidence" value="ECO:0007669"/>
    <property type="project" value="UniProtKB-SubCell"/>
</dbReference>
<evidence type="ECO:0000256" key="5">
    <source>
        <dbReference type="ARBA" id="ARBA00022989"/>
    </source>
</evidence>
<feature type="transmembrane region" description="Helical" evidence="7">
    <location>
        <begin position="117"/>
        <end position="135"/>
    </location>
</feature>
<dbReference type="OrthoDB" id="9766798at2"/>
<dbReference type="RefSeq" id="WP_052844626.1">
    <property type="nucleotide sequence ID" value="NZ_CP011542.1"/>
</dbReference>
<dbReference type="AlphaFoldDB" id="A0A0G3GYM1"/>
<evidence type="ECO:0000256" key="1">
    <source>
        <dbReference type="ARBA" id="ARBA00004651"/>
    </source>
</evidence>
<gene>
    <name evidence="8" type="ORF">CMUST_09715</name>
</gene>
<evidence type="ECO:0000256" key="4">
    <source>
        <dbReference type="ARBA" id="ARBA00022692"/>
    </source>
</evidence>
<comment type="subcellular location">
    <subcellularLocation>
        <location evidence="1">Cell membrane</location>
        <topology evidence="1">Multi-pass membrane protein</topology>
    </subcellularLocation>
</comment>
<evidence type="ECO:0000313" key="9">
    <source>
        <dbReference type="Proteomes" id="UP000035199"/>
    </source>
</evidence>
<dbReference type="Proteomes" id="UP000035199">
    <property type="component" value="Chromosome"/>
</dbReference>
<evidence type="ECO:0000256" key="3">
    <source>
        <dbReference type="ARBA" id="ARBA00022475"/>
    </source>
</evidence>